<dbReference type="Gene3D" id="1.10.10.10">
    <property type="entry name" value="Winged helix-like DNA-binding domain superfamily/Winged helix DNA-binding domain"/>
    <property type="match status" value="1"/>
</dbReference>
<reference evidence="5 6" key="1">
    <citation type="submission" date="2019-12" db="EMBL/GenBank/DDBJ databases">
        <title>Genomic-based taxomic classification of the family Erythrobacteraceae.</title>
        <authorList>
            <person name="Xu L."/>
        </authorList>
    </citation>
    <scope>NUCLEOTIDE SEQUENCE [LARGE SCALE GENOMIC DNA]</scope>
    <source>
        <strain evidence="5 6">MCCC 1K02066</strain>
    </source>
</reference>
<dbReference type="PROSITE" id="PS51063">
    <property type="entry name" value="HTH_CRP_2"/>
    <property type="match status" value="1"/>
</dbReference>
<dbReference type="GO" id="GO:0006355">
    <property type="term" value="P:regulation of DNA-templated transcription"/>
    <property type="evidence" value="ECO:0007669"/>
    <property type="project" value="InterPro"/>
</dbReference>
<proteinExistence type="predicted"/>
<feature type="domain" description="HTH crp-type" evidence="4">
    <location>
        <begin position="151"/>
        <end position="224"/>
    </location>
</feature>
<evidence type="ECO:0000256" key="1">
    <source>
        <dbReference type="ARBA" id="ARBA00023015"/>
    </source>
</evidence>
<dbReference type="GO" id="GO:0003677">
    <property type="term" value="F:DNA binding"/>
    <property type="evidence" value="ECO:0007669"/>
    <property type="project" value="UniProtKB-KW"/>
</dbReference>
<dbReference type="InterPro" id="IPR036390">
    <property type="entry name" value="WH_DNA-bd_sf"/>
</dbReference>
<dbReference type="CDD" id="cd00038">
    <property type="entry name" value="CAP_ED"/>
    <property type="match status" value="1"/>
</dbReference>
<keyword evidence="3" id="KW-0804">Transcription</keyword>
<dbReference type="Gene3D" id="2.60.120.10">
    <property type="entry name" value="Jelly Rolls"/>
    <property type="match status" value="1"/>
</dbReference>
<dbReference type="SUPFAM" id="SSF46785">
    <property type="entry name" value="Winged helix' DNA-binding domain"/>
    <property type="match status" value="1"/>
</dbReference>
<accession>A0A6I4UWL0</accession>
<dbReference type="SMART" id="SM00419">
    <property type="entry name" value="HTH_CRP"/>
    <property type="match status" value="1"/>
</dbReference>
<keyword evidence="1" id="KW-0805">Transcription regulation</keyword>
<dbReference type="InterPro" id="IPR012318">
    <property type="entry name" value="HTH_CRP"/>
</dbReference>
<dbReference type="InterPro" id="IPR036388">
    <property type="entry name" value="WH-like_DNA-bd_sf"/>
</dbReference>
<dbReference type="AlphaFoldDB" id="A0A6I4UWL0"/>
<keyword evidence="6" id="KW-1185">Reference proteome</keyword>
<comment type="caution">
    <text evidence="5">The sequence shown here is derived from an EMBL/GenBank/DDBJ whole genome shotgun (WGS) entry which is preliminary data.</text>
</comment>
<dbReference type="InterPro" id="IPR018490">
    <property type="entry name" value="cNMP-bd_dom_sf"/>
</dbReference>
<dbReference type="InterPro" id="IPR000595">
    <property type="entry name" value="cNMP-bd_dom"/>
</dbReference>
<dbReference type="OrthoDB" id="6155297at2"/>
<dbReference type="EMBL" id="WTYK01000006">
    <property type="protein sequence ID" value="MXP42274.1"/>
    <property type="molecule type" value="Genomic_DNA"/>
</dbReference>
<gene>
    <name evidence="5" type="ORF">GRI75_11550</name>
</gene>
<sequence>MAAPPPDALRLFVDRLLLRSPLTEDEQAAILALPTRQEEVLPGDDLVVPGEKTGHSCLVAAGLMSRFDTMRDGRRQIVAFYLPGDMCDLHSVAVPTSGWGLEALTRATVLLIPHEALRKLVVDPNLALAFWRDTTADGSILAKWVGNLGRKQAIPRLAHLFCEMGVRTEKAGLGTRADFQLPITQSQLADAAGLTPVHLNRTLKALKAEGVVFTGKRVAIADWDRIAAMAEFDPAYLLLPN</sequence>
<dbReference type="InterPro" id="IPR014710">
    <property type="entry name" value="RmlC-like_jellyroll"/>
</dbReference>
<protein>
    <submittedName>
        <fullName evidence="5">Helix-turn-helix domain-containing protein</fullName>
    </submittedName>
</protein>
<dbReference type="SUPFAM" id="SSF51206">
    <property type="entry name" value="cAMP-binding domain-like"/>
    <property type="match status" value="1"/>
</dbReference>
<evidence type="ECO:0000256" key="2">
    <source>
        <dbReference type="ARBA" id="ARBA00023125"/>
    </source>
</evidence>
<evidence type="ECO:0000259" key="4">
    <source>
        <dbReference type="PROSITE" id="PS51063"/>
    </source>
</evidence>
<organism evidence="5 6">
    <name type="scientific">Croceibacterium soli</name>
    <dbReference type="NCBI Taxonomy" id="1739690"/>
    <lineage>
        <taxon>Bacteria</taxon>
        <taxon>Pseudomonadati</taxon>
        <taxon>Pseudomonadota</taxon>
        <taxon>Alphaproteobacteria</taxon>
        <taxon>Sphingomonadales</taxon>
        <taxon>Erythrobacteraceae</taxon>
        <taxon>Croceibacterium</taxon>
    </lineage>
</organism>
<keyword evidence="2" id="KW-0238">DNA-binding</keyword>
<dbReference type="Pfam" id="PF00027">
    <property type="entry name" value="cNMP_binding"/>
    <property type="match status" value="1"/>
</dbReference>
<evidence type="ECO:0000256" key="3">
    <source>
        <dbReference type="ARBA" id="ARBA00023163"/>
    </source>
</evidence>
<dbReference type="Pfam" id="PF13545">
    <property type="entry name" value="HTH_Crp_2"/>
    <property type="match status" value="1"/>
</dbReference>
<dbReference type="RefSeq" id="WP_160747124.1">
    <property type="nucleotide sequence ID" value="NZ_WTYK01000006.1"/>
</dbReference>
<evidence type="ECO:0000313" key="5">
    <source>
        <dbReference type="EMBL" id="MXP42274.1"/>
    </source>
</evidence>
<evidence type="ECO:0000313" key="6">
    <source>
        <dbReference type="Proteomes" id="UP000469159"/>
    </source>
</evidence>
<dbReference type="Proteomes" id="UP000469159">
    <property type="component" value="Unassembled WGS sequence"/>
</dbReference>
<name>A0A6I4UWL0_9SPHN</name>